<keyword evidence="16" id="KW-1185">Reference proteome</keyword>
<dbReference type="PIRSF" id="PIRSF037755">
    <property type="entry name" value="Mettl2_prd"/>
    <property type="match status" value="1"/>
</dbReference>
<evidence type="ECO:0000256" key="3">
    <source>
        <dbReference type="ARBA" id="ARBA00009725"/>
    </source>
</evidence>
<keyword evidence="8" id="KW-0539">Nucleus</keyword>
<evidence type="ECO:0000256" key="5">
    <source>
        <dbReference type="ARBA" id="ARBA00022603"/>
    </source>
</evidence>
<evidence type="ECO:0000313" key="16">
    <source>
        <dbReference type="Proteomes" id="UP000005408"/>
    </source>
</evidence>
<dbReference type="EnsemblMetazoa" id="G18076.3">
    <property type="protein sequence ID" value="G18076.3:cds"/>
    <property type="gene ID" value="G18076"/>
</dbReference>
<dbReference type="OMA" id="DAQRNWD"/>
<organism evidence="15 16">
    <name type="scientific">Magallana gigas</name>
    <name type="common">Pacific oyster</name>
    <name type="synonym">Crassostrea gigas</name>
    <dbReference type="NCBI Taxonomy" id="29159"/>
    <lineage>
        <taxon>Eukaryota</taxon>
        <taxon>Metazoa</taxon>
        <taxon>Spiralia</taxon>
        <taxon>Lophotrochozoa</taxon>
        <taxon>Mollusca</taxon>
        <taxon>Bivalvia</taxon>
        <taxon>Autobranchia</taxon>
        <taxon>Pteriomorphia</taxon>
        <taxon>Ostreida</taxon>
        <taxon>Ostreoidea</taxon>
        <taxon>Ostreidae</taxon>
        <taxon>Magallana</taxon>
    </lineage>
</organism>
<comment type="subcellular location">
    <subcellularLocation>
        <location evidence="2">Cytoplasm</location>
    </subcellularLocation>
    <subcellularLocation>
        <location evidence="1">Nucleus</location>
    </subcellularLocation>
</comment>
<evidence type="ECO:0000256" key="8">
    <source>
        <dbReference type="ARBA" id="ARBA00023242"/>
    </source>
</evidence>
<keyword evidence="5 12" id="KW-0489">Methyltransferase</keyword>
<reference evidence="15" key="1">
    <citation type="submission" date="2022-08" db="UniProtKB">
        <authorList>
            <consortium name="EnsemblMetazoa"/>
        </authorList>
    </citation>
    <scope>IDENTIFICATION</scope>
    <source>
        <strain evidence="15">05x7-T-G4-1.051#20</strain>
    </source>
</reference>
<dbReference type="AlphaFoldDB" id="A0A8W8JBQ2"/>
<dbReference type="EnsemblMetazoa" id="G18076.2">
    <property type="protein sequence ID" value="G18076.2:cds"/>
    <property type="gene ID" value="G18076"/>
</dbReference>
<protein>
    <recommendedName>
        <fullName evidence="12">tRNA N(3)-methylcytidine methyltransferase</fullName>
        <ecNumber evidence="12">2.1.1.-</ecNumber>
    </recommendedName>
</protein>
<dbReference type="Proteomes" id="UP000005408">
    <property type="component" value="Unassembled WGS sequence"/>
</dbReference>
<evidence type="ECO:0000256" key="13">
    <source>
        <dbReference type="SAM" id="MobiDB-lite"/>
    </source>
</evidence>
<dbReference type="EnsemblMetazoa" id="G18076.1">
    <property type="protein sequence ID" value="G18076.1:cds"/>
    <property type="gene ID" value="G18076"/>
</dbReference>
<evidence type="ECO:0000256" key="1">
    <source>
        <dbReference type="ARBA" id="ARBA00004123"/>
    </source>
</evidence>
<feature type="domain" description="Methyltransferase type 12" evidence="14">
    <location>
        <begin position="136"/>
        <end position="237"/>
    </location>
</feature>
<evidence type="ECO:0000256" key="9">
    <source>
        <dbReference type="ARBA" id="ARBA00050646"/>
    </source>
</evidence>
<evidence type="ECO:0000256" key="2">
    <source>
        <dbReference type="ARBA" id="ARBA00004496"/>
    </source>
</evidence>
<keyword evidence="4" id="KW-0963">Cytoplasm</keyword>
<keyword evidence="6 12" id="KW-0808">Transferase</keyword>
<dbReference type="InterPro" id="IPR029063">
    <property type="entry name" value="SAM-dependent_MTases_sf"/>
</dbReference>
<dbReference type="GO" id="GO:0005634">
    <property type="term" value="C:nucleus"/>
    <property type="evidence" value="ECO:0007669"/>
    <property type="project" value="UniProtKB-SubCell"/>
</dbReference>
<dbReference type="Gene3D" id="3.40.50.150">
    <property type="entry name" value="Vaccinia Virus protein VP39"/>
    <property type="match status" value="1"/>
</dbReference>
<dbReference type="OrthoDB" id="417697at2759"/>
<dbReference type="GO" id="GO:0030488">
    <property type="term" value="P:tRNA methylation"/>
    <property type="evidence" value="ECO:0007669"/>
    <property type="project" value="UniProtKB-ARBA"/>
</dbReference>
<comment type="similarity">
    <text evidence="3 12">Belongs to the methyltransferase superfamily. METL family.</text>
</comment>
<evidence type="ECO:0000313" key="15">
    <source>
        <dbReference type="EnsemblMetazoa" id="G18076.3:cds"/>
    </source>
</evidence>
<dbReference type="Pfam" id="PF08242">
    <property type="entry name" value="Methyltransf_12"/>
    <property type="match status" value="1"/>
</dbReference>
<evidence type="ECO:0000256" key="11">
    <source>
        <dbReference type="ARBA" id="ARBA00065134"/>
    </source>
</evidence>
<dbReference type="SUPFAM" id="SSF53335">
    <property type="entry name" value="S-adenosyl-L-methionine-dependent methyltransferases"/>
    <property type="match status" value="1"/>
</dbReference>
<dbReference type="InterPro" id="IPR013217">
    <property type="entry name" value="Methyltransf_12"/>
</dbReference>
<dbReference type="PANTHER" id="PTHR22809">
    <property type="entry name" value="METHYLTRANSFERASE-RELATED"/>
    <property type="match status" value="1"/>
</dbReference>
<dbReference type="EC" id="2.1.1.-" evidence="12"/>
<comment type="function">
    <text evidence="10">S-adenosyl-L-methionine-dependent methyltransferase that mediates N(3)-methylcytidine modification of residue 32 of the tRNA anticodon loop of tRNA(Ser), including tRNA(Ser)(UGA) and tRNA(Ser)(GCU). Interaction with SARS1/SerRS is required for N(3)-methylcytidine methylation.</text>
</comment>
<dbReference type="GO" id="GO:0052735">
    <property type="term" value="F:tRNA (cytidine-3-)-methyltransferase activity"/>
    <property type="evidence" value="ECO:0007669"/>
    <property type="project" value="UniProtKB-ARBA"/>
</dbReference>
<feature type="region of interest" description="Disordered" evidence="13">
    <location>
        <begin position="1"/>
        <end position="58"/>
    </location>
</feature>
<accession>A0A8W8JBQ2</accession>
<comment type="catalytic activity">
    <reaction evidence="9">
        <text>cytidine(32) in tRNA(Ser) + S-adenosyl-L-methionine = N(3)-methylcytidine(32) in tRNA(Ser) + S-adenosyl-L-homocysteine + H(+)</text>
        <dbReference type="Rhea" id="RHEA:50956"/>
        <dbReference type="Rhea" id="RHEA-COMP:12849"/>
        <dbReference type="Rhea" id="RHEA-COMP:12851"/>
        <dbReference type="ChEBI" id="CHEBI:15378"/>
        <dbReference type="ChEBI" id="CHEBI:57856"/>
        <dbReference type="ChEBI" id="CHEBI:59789"/>
        <dbReference type="ChEBI" id="CHEBI:74894"/>
        <dbReference type="ChEBI" id="CHEBI:82748"/>
    </reaction>
    <physiologicalReaction direction="left-to-right" evidence="9">
        <dbReference type="Rhea" id="RHEA:50957"/>
    </physiologicalReaction>
</comment>
<evidence type="ECO:0000256" key="6">
    <source>
        <dbReference type="ARBA" id="ARBA00022679"/>
    </source>
</evidence>
<dbReference type="FunFam" id="3.40.50.150:FF:000279">
    <property type="entry name" value="Methyltransferase-like protein"/>
    <property type="match status" value="1"/>
</dbReference>
<comment type="subunit">
    <text evidence="11">Monomer. Interacts with SARS1/SerRS; interaction is mediated via tRNA(Ser) and is required for N(3)-methylcytidine methylation.</text>
</comment>
<name>A0A8W8JBQ2_MAGGI</name>
<dbReference type="CDD" id="cd02440">
    <property type="entry name" value="AdoMet_MTases"/>
    <property type="match status" value="1"/>
</dbReference>
<proteinExistence type="inferred from homology"/>
<evidence type="ECO:0000256" key="12">
    <source>
        <dbReference type="PIRNR" id="PIRNR037755"/>
    </source>
</evidence>
<dbReference type="PANTHER" id="PTHR22809:SF5">
    <property type="entry name" value="TRNA N(3)-METHYLCYTIDINE METHYLTRANSFERASE METTL6"/>
    <property type="match status" value="1"/>
</dbReference>
<evidence type="ECO:0000256" key="4">
    <source>
        <dbReference type="ARBA" id="ARBA00022490"/>
    </source>
</evidence>
<dbReference type="InterPro" id="IPR026113">
    <property type="entry name" value="METTL2/6/8-like"/>
</dbReference>
<dbReference type="GO" id="GO:0005737">
    <property type="term" value="C:cytoplasm"/>
    <property type="evidence" value="ECO:0007669"/>
    <property type="project" value="UniProtKB-SubCell"/>
</dbReference>
<sequence>MENKLNNEDEKCDEIKDSASNAKIDESEKALDTEMKKMTVTETRTENSESGSGEDGDEKFVHPVRILTEAEIAKLQKDATCVSDFKQNKLEKEAQKNWDLFYKRNTTKFFKDRHWTKREFDELCPVEAETGRRTVLEVGCGVGNFIWPLLQEDQSMFFYACDFSPRAVQFVKDNPNYDPSRCSAFQCDITNDDLSGNVPQDSVDVVSMIFVLSAIHPDKMEAALSNIIKVMRPGGCLLFRDYGLYDYAMLRFAPGHKLSENFYVRQDGTRAYYFTTEKVLELAERCGFDRSQSQCEYIQRETVNKKEDLCVPRIFVQGKFLKPKSS</sequence>
<feature type="compositionally biased region" description="Basic and acidic residues" evidence="13">
    <location>
        <begin position="1"/>
        <end position="47"/>
    </location>
</feature>
<keyword evidence="7" id="KW-0819">tRNA processing</keyword>
<evidence type="ECO:0000256" key="7">
    <source>
        <dbReference type="ARBA" id="ARBA00022694"/>
    </source>
</evidence>
<evidence type="ECO:0000259" key="14">
    <source>
        <dbReference type="Pfam" id="PF08242"/>
    </source>
</evidence>
<evidence type="ECO:0000256" key="10">
    <source>
        <dbReference type="ARBA" id="ARBA00058280"/>
    </source>
</evidence>